<dbReference type="RefSeq" id="WP_097586942.1">
    <property type="nucleotide sequence ID" value="NZ_NWTC01000009.1"/>
</dbReference>
<dbReference type="AlphaFoldDB" id="A0A2A6LY67"/>
<name>A0A2A6LY67_RHIFR</name>
<organism evidence="2 3">
    <name type="scientific">Rhizobium fredii</name>
    <name type="common">Sinorhizobium fredii</name>
    <dbReference type="NCBI Taxonomy" id="380"/>
    <lineage>
        <taxon>Bacteria</taxon>
        <taxon>Pseudomonadati</taxon>
        <taxon>Pseudomonadota</taxon>
        <taxon>Alphaproteobacteria</taxon>
        <taxon>Hyphomicrobiales</taxon>
        <taxon>Rhizobiaceae</taxon>
        <taxon>Sinorhizobium/Ensifer group</taxon>
        <taxon>Sinorhizobium</taxon>
    </lineage>
</organism>
<protein>
    <submittedName>
        <fullName evidence="2">Uncharacterized protein</fullName>
    </submittedName>
</protein>
<proteinExistence type="predicted"/>
<comment type="caution">
    <text evidence="2">The sequence shown here is derived from an EMBL/GenBank/DDBJ whole genome shotgun (WGS) entry which is preliminary data.</text>
</comment>
<evidence type="ECO:0000313" key="2">
    <source>
        <dbReference type="EMBL" id="PDT47335.1"/>
    </source>
</evidence>
<feature type="chain" id="PRO_5012247217" evidence="1">
    <location>
        <begin position="17"/>
        <end position="89"/>
    </location>
</feature>
<accession>A0A2A6LY67</accession>
<dbReference type="EMBL" id="NWTC01000009">
    <property type="protein sequence ID" value="PDT47335.1"/>
    <property type="molecule type" value="Genomic_DNA"/>
</dbReference>
<feature type="signal peptide" evidence="1">
    <location>
        <begin position="1"/>
        <end position="16"/>
    </location>
</feature>
<evidence type="ECO:0000313" key="3">
    <source>
        <dbReference type="Proteomes" id="UP000220353"/>
    </source>
</evidence>
<keyword evidence="1" id="KW-0732">Signal</keyword>
<dbReference type="Proteomes" id="UP000220353">
    <property type="component" value="Unassembled WGS sequence"/>
</dbReference>
<gene>
    <name evidence="2" type="ORF">CO661_14225</name>
</gene>
<sequence>MRFLVFAALLAVSAQAGEPLGPSGLPSAEPFKLTSEYEADFKASTKCKGSPDGATVREGKSAVYVEKSGSVEVLLDEYARRFAIDYCWI</sequence>
<evidence type="ECO:0000256" key="1">
    <source>
        <dbReference type="SAM" id="SignalP"/>
    </source>
</evidence>
<reference evidence="2 3" key="1">
    <citation type="submission" date="2017-09" db="EMBL/GenBank/DDBJ databases">
        <title>Comparative genomics of rhizobia isolated from Phaseolus vulgaris in China.</title>
        <authorList>
            <person name="Tong W."/>
        </authorList>
    </citation>
    <scope>NUCLEOTIDE SEQUENCE [LARGE SCALE GENOMIC DNA]</scope>
    <source>
        <strain evidence="2 3">PCH1</strain>
    </source>
</reference>